<dbReference type="AlphaFoldDB" id="A0A6B2LLU0"/>
<dbReference type="PANTHER" id="PTHR14248">
    <property type="entry name" value="CYCLIN Y, ISOFORM A"/>
    <property type="match status" value="1"/>
</dbReference>
<sequence>MAICIFKCLAMVHAHPSYHSIYDERLHKLSAKKTHKVSFPTPAEILDFILKIEDHFNFPSEVYVISSIYMDRLATISHIYLDQNNWKRVVLISLVVAAKYMIDTSIRNCDFIHIFPHVTDFYALEKEYLKHIHYRLFVERLHYNVYYFAVNSMNAR</sequence>
<dbReference type="InterPro" id="IPR006671">
    <property type="entry name" value="Cyclin_N"/>
</dbReference>
<dbReference type="Gene3D" id="1.10.472.10">
    <property type="entry name" value="Cyclin-like"/>
    <property type="match status" value="1"/>
</dbReference>
<name>A0A6B2LLU0_9EUKA</name>
<dbReference type="Pfam" id="PF00134">
    <property type="entry name" value="Cyclin_N"/>
    <property type="match status" value="1"/>
</dbReference>
<reference evidence="2" key="1">
    <citation type="journal article" date="2020" name="J. Eukaryot. Microbiol.">
        <title>De novo Sequencing, Assembly and Annotation of the Transcriptome for the Free-Living Testate Amoeba Arcella intermedia.</title>
        <authorList>
            <person name="Ribeiro G.M."/>
            <person name="Porfirio-Sousa A.L."/>
            <person name="Maurer-Alcala X.X."/>
            <person name="Katz L.A."/>
            <person name="Lahr D.J.G."/>
        </authorList>
    </citation>
    <scope>NUCLEOTIDE SEQUENCE</scope>
</reference>
<evidence type="ECO:0000313" key="2">
    <source>
        <dbReference type="EMBL" id="NDV37688.1"/>
    </source>
</evidence>
<dbReference type="EMBL" id="GIBP01008719">
    <property type="protein sequence ID" value="NDV37688.1"/>
    <property type="molecule type" value="Transcribed_RNA"/>
</dbReference>
<dbReference type="InterPro" id="IPR036915">
    <property type="entry name" value="Cyclin-like_sf"/>
</dbReference>
<organism evidence="2">
    <name type="scientific">Arcella intermedia</name>
    <dbReference type="NCBI Taxonomy" id="1963864"/>
    <lineage>
        <taxon>Eukaryota</taxon>
        <taxon>Amoebozoa</taxon>
        <taxon>Tubulinea</taxon>
        <taxon>Elardia</taxon>
        <taxon>Arcellinida</taxon>
        <taxon>Sphaerothecina</taxon>
        <taxon>Arcellidae</taxon>
        <taxon>Arcella</taxon>
    </lineage>
</organism>
<accession>A0A6B2LLU0</accession>
<feature type="domain" description="Cyclin N-terminal" evidence="1">
    <location>
        <begin position="41"/>
        <end position="136"/>
    </location>
</feature>
<protein>
    <recommendedName>
        <fullName evidence="1">Cyclin N-terminal domain-containing protein</fullName>
    </recommendedName>
</protein>
<dbReference type="SUPFAM" id="SSF47954">
    <property type="entry name" value="Cyclin-like"/>
    <property type="match status" value="1"/>
</dbReference>
<evidence type="ECO:0000259" key="1">
    <source>
        <dbReference type="Pfam" id="PF00134"/>
    </source>
</evidence>
<proteinExistence type="predicted"/>